<dbReference type="SMART" id="SM00530">
    <property type="entry name" value="HTH_XRE"/>
    <property type="match status" value="1"/>
</dbReference>
<dbReference type="EMBL" id="VFOK01000001">
    <property type="protein sequence ID" value="TQL32583.1"/>
    <property type="molecule type" value="Genomic_DNA"/>
</dbReference>
<dbReference type="Gene3D" id="3.30.450.180">
    <property type="match status" value="1"/>
</dbReference>
<dbReference type="GO" id="GO:0003677">
    <property type="term" value="F:DNA binding"/>
    <property type="evidence" value="ECO:0007669"/>
    <property type="project" value="InterPro"/>
</dbReference>
<dbReference type="Pfam" id="PF17765">
    <property type="entry name" value="MLTR_LBD"/>
    <property type="match status" value="1"/>
</dbReference>
<feature type="domain" description="HTH cro/C1-type" evidence="1">
    <location>
        <begin position="34"/>
        <end position="81"/>
    </location>
</feature>
<reference evidence="2 3" key="1">
    <citation type="submission" date="2019-06" db="EMBL/GenBank/DDBJ databases">
        <title>Sequencing the genomes of 1000 actinobacteria strains.</title>
        <authorList>
            <person name="Klenk H.-P."/>
        </authorList>
    </citation>
    <scope>NUCLEOTIDE SEQUENCE [LARGE SCALE GENOMIC DNA]</scope>
    <source>
        <strain evidence="2 3">DSM 24617</strain>
    </source>
</reference>
<keyword evidence="3" id="KW-1185">Reference proteome</keyword>
<evidence type="ECO:0000313" key="3">
    <source>
        <dbReference type="Proteomes" id="UP000318336"/>
    </source>
</evidence>
<accession>A0A542X9R6</accession>
<dbReference type="AlphaFoldDB" id="A0A542X9R6"/>
<dbReference type="Proteomes" id="UP000318336">
    <property type="component" value="Unassembled WGS sequence"/>
</dbReference>
<dbReference type="InterPro" id="IPR010982">
    <property type="entry name" value="Lambda_DNA-bd_dom_sf"/>
</dbReference>
<dbReference type="CDD" id="cd00093">
    <property type="entry name" value="HTH_XRE"/>
    <property type="match status" value="1"/>
</dbReference>
<evidence type="ECO:0000259" key="1">
    <source>
        <dbReference type="PROSITE" id="PS50943"/>
    </source>
</evidence>
<sequence length="259" mass="28444">MSENALGTYLRARRERVEPQQVGLRPVGLRRTPGLRREEVATLSGISVEYLVRLERGRDRHPSPAVVESLSRALLLDDDARAHLAALADLRADLADESDVVPAELLELMDTWPHPAIVMNRFLDLLAVNDAGRGLHDALGLHPGDNMARAFFLGEHATDVYLDHDEIAEEVVGNLRALGGTDVRHPRLVALVGELSTASDQFARLWAGADVRRRTNGCKRLLLDDREIELAWVTLEVAAAPGQRLVAYTPRAGGSPEGR</sequence>
<proteinExistence type="predicted"/>
<dbReference type="SUPFAM" id="SSF47413">
    <property type="entry name" value="lambda repressor-like DNA-binding domains"/>
    <property type="match status" value="1"/>
</dbReference>
<dbReference type="PROSITE" id="PS50943">
    <property type="entry name" value="HTH_CROC1"/>
    <property type="match status" value="1"/>
</dbReference>
<dbReference type="RefSeq" id="WP_142004658.1">
    <property type="nucleotide sequence ID" value="NZ_CAJTBP010000001.1"/>
</dbReference>
<evidence type="ECO:0000313" key="2">
    <source>
        <dbReference type="EMBL" id="TQL32583.1"/>
    </source>
</evidence>
<dbReference type="Pfam" id="PF13560">
    <property type="entry name" value="HTH_31"/>
    <property type="match status" value="1"/>
</dbReference>
<organism evidence="2 3">
    <name type="scientific">Barrientosiimonas humi</name>
    <dbReference type="NCBI Taxonomy" id="999931"/>
    <lineage>
        <taxon>Bacteria</taxon>
        <taxon>Bacillati</taxon>
        <taxon>Actinomycetota</taxon>
        <taxon>Actinomycetes</taxon>
        <taxon>Micrococcales</taxon>
        <taxon>Dermacoccaceae</taxon>
        <taxon>Barrientosiimonas</taxon>
    </lineage>
</organism>
<dbReference type="Gene3D" id="1.10.260.40">
    <property type="entry name" value="lambda repressor-like DNA-binding domains"/>
    <property type="match status" value="1"/>
</dbReference>
<comment type="caution">
    <text evidence="2">The sequence shown here is derived from an EMBL/GenBank/DDBJ whole genome shotgun (WGS) entry which is preliminary data.</text>
</comment>
<protein>
    <submittedName>
        <fullName evidence="2">Helix-turn-helix protein</fullName>
    </submittedName>
</protein>
<dbReference type="PANTHER" id="PTHR35010:SF2">
    <property type="entry name" value="BLL4672 PROTEIN"/>
    <property type="match status" value="1"/>
</dbReference>
<gene>
    <name evidence="2" type="ORF">FB554_0709</name>
</gene>
<dbReference type="PANTHER" id="PTHR35010">
    <property type="entry name" value="BLL4672 PROTEIN-RELATED"/>
    <property type="match status" value="1"/>
</dbReference>
<name>A0A542X9R6_9MICO</name>
<dbReference type="InterPro" id="IPR001387">
    <property type="entry name" value="Cro/C1-type_HTH"/>
</dbReference>
<dbReference type="OrthoDB" id="3518652at2"/>
<dbReference type="InterPro" id="IPR041413">
    <property type="entry name" value="MLTR_LBD"/>
</dbReference>